<keyword evidence="2 6" id="KW-0808">Transferase</keyword>
<evidence type="ECO:0000256" key="1">
    <source>
        <dbReference type="ARBA" id="ARBA00022676"/>
    </source>
</evidence>
<comment type="catalytic activity">
    <reaction evidence="5">
        <text>an L-alpha-D-Hep-(1-&gt;5)-[alpha-Kdo-(2-&gt;4)]-alpha-Kdo-(2-&gt;6)-lipid A + ADP-L-glycero-beta-D-manno-heptose = an L-alpha-D-Hep-(1-&gt;3)-L-alpha-D-Hep-(1-&gt;5)-[alpha-Kdo-(2-&gt;4)]-alpha-Kdo-(2-&gt;6)-lipid A + ADP + H(+)</text>
        <dbReference type="Rhea" id="RHEA:74071"/>
        <dbReference type="ChEBI" id="CHEBI:15378"/>
        <dbReference type="ChEBI" id="CHEBI:61506"/>
        <dbReference type="ChEBI" id="CHEBI:193068"/>
        <dbReference type="ChEBI" id="CHEBI:193069"/>
        <dbReference type="ChEBI" id="CHEBI:456216"/>
        <dbReference type="EC" id="2.4.99.24"/>
    </reaction>
</comment>
<organism evidence="6 7">
    <name type="scientific">Kingella kingae</name>
    <dbReference type="NCBI Taxonomy" id="504"/>
    <lineage>
        <taxon>Bacteria</taxon>
        <taxon>Pseudomonadati</taxon>
        <taxon>Pseudomonadota</taxon>
        <taxon>Betaproteobacteria</taxon>
        <taxon>Neisseriales</taxon>
        <taxon>Neisseriaceae</taxon>
        <taxon>Kingella</taxon>
    </lineage>
</organism>
<dbReference type="GO" id="GO:0009244">
    <property type="term" value="P:lipopolysaccharide core region biosynthetic process"/>
    <property type="evidence" value="ECO:0007669"/>
    <property type="project" value="TreeGrafter"/>
</dbReference>
<dbReference type="Pfam" id="PF01075">
    <property type="entry name" value="Glyco_transf_9"/>
    <property type="match status" value="1"/>
</dbReference>
<evidence type="ECO:0000313" key="7">
    <source>
        <dbReference type="Proteomes" id="UP000248598"/>
    </source>
</evidence>
<reference evidence="6 7" key="1">
    <citation type="submission" date="2018-06" db="EMBL/GenBank/DDBJ databases">
        <authorList>
            <consortium name="Pathogen Informatics"/>
            <person name="Doyle S."/>
        </authorList>
    </citation>
    <scope>NUCLEOTIDE SEQUENCE [LARGE SCALE GENOMIC DNA]</scope>
    <source>
        <strain evidence="6 7">NCTC10529</strain>
    </source>
</reference>
<comment type="similarity">
    <text evidence="3">Belongs to the glycosyltransferase 9 family.</text>
</comment>
<evidence type="ECO:0000256" key="2">
    <source>
        <dbReference type="ARBA" id="ARBA00022679"/>
    </source>
</evidence>
<proteinExistence type="inferred from homology"/>
<dbReference type="PANTHER" id="PTHR30160">
    <property type="entry name" value="TETRAACYLDISACCHARIDE 4'-KINASE-RELATED"/>
    <property type="match status" value="1"/>
</dbReference>
<dbReference type="CDD" id="cd03789">
    <property type="entry name" value="GT9_LPS_heptosyltransferase"/>
    <property type="match status" value="1"/>
</dbReference>
<dbReference type="EC" id="2.4.99.24" evidence="4"/>
<dbReference type="InterPro" id="IPR011910">
    <property type="entry name" value="RfaF"/>
</dbReference>
<dbReference type="AlphaFoldDB" id="A0AAX2J127"/>
<sequence>MSDKILIISPSWIGDCVMSQPMLRRLHELRAGCQIDVFAPKWSQAVYARMPEVSEILDNPFGHGALQLRERWRVGRELGKRGYTQVIVLPGSLKSAIVAVATGAKRRTGWVGEMRYGLLNDARKLDKTALYLMVDRYTALAHDNLADFTGSDYPRLQVNEVAQQNALTQYNLHHNQPILALCAGAEFGTAKRWLPEHYAATAQHYLQQGWQVWLFGSPKDFDVSEQINQQAGGACVNLCGKTSLADAIDLLSCVDSVVGNDSGLMHLSAALGRKLVAVYGSTDPKHAPPLSDVARLTSLNLDCSPCVQRDCPLGHHDCMRKLMPERVIGLLDELNNQNK</sequence>
<dbReference type="GO" id="GO:0005829">
    <property type="term" value="C:cytosol"/>
    <property type="evidence" value="ECO:0007669"/>
    <property type="project" value="TreeGrafter"/>
</dbReference>
<name>A0AAX2J127_KINKI</name>
<dbReference type="PANTHER" id="PTHR30160:SF7">
    <property type="entry name" value="ADP-HEPTOSE--LPS HEPTOSYLTRANSFERASE 2"/>
    <property type="match status" value="1"/>
</dbReference>
<dbReference type="GO" id="GO:0008713">
    <property type="term" value="F:ADP-heptose-lipopolysaccharide heptosyltransferase activity"/>
    <property type="evidence" value="ECO:0007669"/>
    <property type="project" value="UniProtKB-EC"/>
</dbReference>
<evidence type="ECO:0000256" key="5">
    <source>
        <dbReference type="ARBA" id="ARBA00047503"/>
    </source>
</evidence>
<dbReference type="EMBL" id="LS483426">
    <property type="protein sequence ID" value="SQH23914.1"/>
    <property type="molecule type" value="Genomic_DNA"/>
</dbReference>
<evidence type="ECO:0000256" key="3">
    <source>
        <dbReference type="ARBA" id="ARBA00043995"/>
    </source>
</evidence>
<dbReference type="Gene3D" id="3.40.50.2000">
    <property type="entry name" value="Glycogen Phosphorylase B"/>
    <property type="match status" value="2"/>
</dbReference>
<dbReference type="FunFam" id="3.40.50.2000:FF:000023">
    <property type="entry name" value="ADP-heptose--LPS heptosyltransferase II"/>
    <property type="match status" value="1"/>
</dbReference>
<accession>A0AAX2J127</accession>
<dbReference type="InterPro" id="IPR002201">
    <property type="entry name" value="Glyco_trans_9"/>
</dbReference>
<evidence type="ECO:0000256" key="4">
    <source>
        <dbReference type="ARBA" id="ARBA00044042"/>
    </source>
</evidence>
<dbReference type="RefSeq" id="WP_003787325.1">
    <property type="nucleotide sequence ID" value="NZ_CP091518.1"/>
</dbReference>
<dbReference type="InterPro" id="IPR051199">
    <property type="entry name" value="LPS_LOS_Heptosyltrfase"/>
</dbReference>
<dbReference type="SUPFAM" id="SSF53756">
    <property type="entry name" value="UDP-Glycosyltransferase/glycogen phosphorylase"/>
    <property type="match status" value="1"/>
</dbReference>
<dbReference type="Proteomes" id="UP000248598">
    <property type="component" value="Chromosome 1"/>
</dbReference>
<evidence type="ECO:0000313" key="6">
    <source>
        <dbReference type="EMBL" id="SQH23914.1"/>
    </source>
</evidence>
<dbReference type="GeneID" id="93261393"/>
<protein>
    <recommendedName>
        <fullName evidence="4">lipopolysaccharide heptosyltransferase II</fullName>
        <ecNumber evidence="4">2.4.99.24</ecNumber>
    </recommendedName>
</protein>
<dbReference type="NCBIfam" id="TIGR02195">
    <property type="entry name" value="heptsyl_trn_II"/>
    <property type="match status" value="1"/>
</dbReference>
<gene>
    <name evidence="6" type="primary">rfaF</name>
    <name evidence="6" type="ORF">NCTC10529_00058</name>
</gene>
<keyword evidence="1" id="KW-0328">Glycosyltransferase</keyword>